<protein>
    <recommendedName>
        <fullName evidence="1">dATP/dGTP diphosphohydrolase N-terminal domain-containing protein</fullName>
    </recommendedName>
</protein>
<dbReference type="Pfam" id="PF18909">
    <property type="entry name" value="dGTP_diPhyd_N"/>
    <property type="match status" value="1"/>
</dbReference>
<dbReference type="Gene3D" id="3.40.50.10400">
    <property type="entry name" value="Hypothetical protein PA1492"/>
    <property type="match status" value="1"/>
</dbReference>
<evidence type="ECO:0000259" key="1">
    <source>
        <dbReference type="Pfam" id="PF18909"/>
    </source>
</evidence>
<organism evidence="2 3">
    <name type="scientific">Arthrobacter liuii</name>
    <dbReference type="NCBI Taxonomy" id="1476996"/>
    <lineage>
        <taxon>Bacteria</taxon>
        <taxon>Bacillati</taxon>
        <taxon>Actinomycetota</taxon>
        <taxon>Actinomycetes</taxon>
        <taxon>Micrococcales</taxon>
        <taxon>Micrococcaceae</taxon>
        <taxon>Arthrobacter</taxon>
    </lineage>
</organism>
<accession>A0ABQ2AMR5</accession>
<sequence length="270" mass="29217">MRIYLAGPMRGIKEFNFPAFDAGAATLEALGHDVFNPADRDRSAGFSTHGMTGHEDLANEGFSLREALRADTEYISLYAEAVALLPGWKKSSGVAAEIALAHALGLPVGELADFSKGGPTVTLVPPHKPSGTIKPTHADIIEKVTRGELSPNQARAKIFGEVRTTSTTGGEKGTKPERYDLIPVGALSKVAALYGRGAAKYAAHNWRKGYEWSKSYAALQRHATQFWNGEDNDAEMDLPHMASVAFHALALLTFMEEQRGFDDRYKAGAK</sequence>
<dbReference type="Pfam" id="PF14359">
    <property type="entry name" value="DUF4406"/>
    <property type="match status" value="1"/>
</dbReference>
<gene>
    <name evidence="2" type="ORF">GCM10007170_15610</name>
</gene>
<dbReference type="SUPFAM" id="SSF52309">
    <property type="entry name" value="N-(deoxy)ribosyltransferase-like"/>
    <property type="match status" value="1"/>
</dbReference>
<dbReference type="EMBL" id="BMFW01000005">
    <property type="protein sequence ID" value="GGH93829.1"/>
    <property type="molecule type" value="Genomic_DNA"/>
</dbReference>
<reference evidence="3" key="1">
    <citation type="journal article" date="2019" name="Int. J. Syst. Evol. Microbiol.">
        <title>The Global Catalogue of Microorganisms (GCM) 10K type strain sequencing project: providing services to taxonomists for standard genome sequencing and annotation.</title>
        <authorList>
            <consortium name="The Broad Institute Genomics Platform"/>
            <consortium name="The Broad Institute Genome Sequencing Center for Infectious Disease"/>
            <person name="Wu L."/>
            <person name="Ma J."/>
        </authorList>
    </citation>
    <scope>NUCLEOTIDE SEQUENCE [LARGE SCALE GENOMIC DNA]</scope>
    <source>
        <strain evidence="3">CGMCC 1.12778</strain>
    </source>
</reference>
<evidence type="ECO:0000313" key="3">
    <source>
        <dbReference type="Proteomes" id="UP000643279"/>
    </source>
</evidence>
<evidence type="ECO:0000313" key="2">
    <source>
        <dbReference type="EMBL" id="GGH93829.1"/>
    </source>
</evidence>
<dbReference type="InterPro" id="IPR044038">
    <property type="entry name" value="dATP/dGTP_diPOhydrolase_N"/>
</dbReference>
<feature type="domain" description="dATP/dGTP diphosphohydrolase N-terminal" evidence="1">
    <location>
        <begin position="167"/>
        <end position="264"/>
    </location>
</feature>
<dbReference type="RefSeq" id="WP_188571063.1">
    <property type="nucleotide sequence ID" value="NZ_BMFW01000005.1"/>
</dbReference>
<dbReference type="Proteomes" id="UP000643279">
    <property type="component" value="Unassembled WGS sequence"/>
</dbReference>
<name>A0ABQ2AMR5_9MICC</name>
<comment type="caution">
    <text evidence="2">The sequence shown here is derived from an EMBL/GenBank/DDBJ whole genome shotgun (WGS) entry which is preliminary data.</text>
</comment>
<dbReference type="InterPro" id="IPR025518">
    <property type="entry name" value="DUF4406"/>
</dbReference>
<proteinExistence type="predicted"/>
<keyword evidence="3" id="KW-1185">Reference proteome</keyword>